<evidence type="ECO:0000256" key="1">
    <source>
        <dbReference type="ARBA" id="ARBA00005986"/>
    </source>
</evidence>
<dbReference type="EMBL" id="AMGY01000005">
    <property type="protein sequence ID" value="EXJ82879.1"/>
    <property type="molecule type" value="Genomic_DNA"/>
</dbReference>
<comment type="similarity">
    <text evidence="1">Belongs to the tpcK family.</text>
</comment>
<accession>W9YKV1</accession>
<dbReference type="GeneID" id="19170802"/>
<evidence type="ECO:0000313" key="3">
    <source>
        <dbReference type="EMBL" id="EXJ82879.1"/>
    </source>
</evidence>
<dbReference type="RefSeq" id="XP_007735002.1">
    <property type="nucleotide sequence ID" value="XM_007736812.1"/>
</dbReference>
<protein>
    <recommendedName>
        <fullName evidence="2">EthD domain-containing protein</fullName>
    </recommendedName>
</protein>
<dbReference type="InterPro" id="IPR011008">
    <property type="entry name" value="Dimeric_a/b-barrel"/>
</dbReference>
<dbReference type="eggNOG" id="ENOG502SZYR">
    <property type="taxonomic scope" value="Eukaryota"/>
</dbReference>
<organism evidence="3 4">
    <name type="scientific">Capronia epimyces CBS 606.96</name>
    <dbReference type="NCBI Taxonomy" id="1182542"/>
    <lineage>
        <taxon>Eukaryota</taxon>
        <taxon>Fungi</taxon>
        <taxon>Dikarya</taxon>
        <taxon>Ascomycota</taxon>
        <taxon>Pezizomycotina</taxon>
        <taxon>Eurotiomycetes</taxon>
        <taxon>Chaetothyriomycetidae</taxon>
        <taxon>Chaetothyriales</taxon>
        <taxon>Herpotrichiellaceae</taxon>
        <taxon>Capronia</taxon>
    </lineage>
</organism>
<dbReference type="Gene3D" id="3.30.70.100">
    <property type="match status" value="1"/>
</dbReference>
<keyword evidence="4" id="KW-1185">Reference proteome</keyword>
<sequence length="174" mass="19972">MAPPSFPIKHDFVFDRLSPDAKPNYQPYVKLTFFFKKRPDISHEDFHRHWETVHADLAVGSKAFASYCHRYTQYHLTPACKERARNFVEGMEMLDYDGCSEILVDSFEDGMAFFKSEEYVQSMNDDEGNWLARPVHLIVGYDNLIFGKALPVPNATDGIVASDFPESLQPKGQE</sequence>
<dbReference type="STRING" id="1182542.W9YKV1"/>
<gene>
    <name evidence="3" type="ORF">A1O3_06695</name>
</gene>
<dbReference type="GO" id="GO:0016491">
    <property type="term" value="F:oxidoreductase activity"/>
    <property type="evidence" value="ECO:0007669"/>
    <property type="project" value="InterPro"/>
</dbReference>
<evidence type="ECO:0000259" key="2">
    <source>
        <dbReference type="Pfam" id="PF07110"/>
    </source>
</evidence>
<dbReference type="OrthoDB" id="4112039at2759"/>
<comment type="caution">
    <text evidence="3">The sequence shown here is derived from an EMBL/GenBank/DDBJ whole genome shotgun (WGS) entry which is preliminary data.</text>
</comment>
<dbReference type="InterPro" id="IPR009799">
    <property type="entry name" value="EthD_dom"/>
</dbReference>
<feature type="domain" description="EthD" evidence="2">
    <location>
        <begin position="38"/>
        <end position="132"/>
    </location>
</feature>
<dbReference type="AlphaFoldDB" id="W9YKV1"/>
<dbReference type="Pfam" id="PF07110">
    <property type="entry name" value="EthD"/>
    <property type="match status" value="1"/>
</dbReference>
<reference evidence="3 4" key="1">
    <citation type="submission" date="2013-03" db="EMBL/GenBank/DDBJ databases">
        <title>The Genome Sequence of Capronia epimyces CBS 606.96.</title>
        <authorList>
            <consortium name="The Broad Institute Genomics Platform"/>
            <person name="Cuomo C."/>
            <person name="de Hoog S."/>
            <person name="Gorbushina A."/>
            <person name="Walker B."/>
            <person name="Young S.K."/>
            <person name="Zeng Q."/>
            <person name="Gargeya S."/>
            <person name="Fitzgerald M."/>
            <person name="Haas B."/>
            <person name="Abouelleil A."/>
            <person name="Allen A.W."/>
            <person name="Alvarado L."/>
            <person name="Arachchi H.M."/>
            <person name="Berlin A.M."/>
            <person name="Chapman S.B."/>
            <person name="Gainer-Dewar J."/>
            <person name="Goldberg J."/>
            <person name="Griggs A."/>
            <person name="Gujja S."/>
            <person name="Hansen M."/>
            <person name="Howarth C."/>
            <person name="Imamovic A."/>
            <person name="Ireland A."/>
            <person name="Larimer J."/>
            <person name="McCowan C."/>
            <person name="Murphy C."/>
            <person name="Pearson M."/>
            <person name="Poon T.W."/>
            <person name="Priest M."/>
            <person name="Roberts A."/>
            <person name="Saif S."/>
            <person name="Shea T."/>
            <person name="Sisk P."/>
            <person name="Sykes S."/>
            <person name="Wortman J."/>
            <person name="Nusbaum C."/>
            <person name="Birren B."/>
        </authorList>
    </citation>
    <scope>NUCLEOTIDE SEQUENCE [LARGE SCALE GENOMIC DNA]</scope>
    <source>
        <strain evidence="3 4">CBS 606.96</strain>
    </source>
</reference>
<proteinExistence type="inferred from homology"/>
<name>W9YKV1_9EURO</name>
<dbReference type="SUPFAM" id="SSF54909">
    <property type="entry name" value="Dimeric alpha+beta barrel"/>
    <property type="match status" value="1"/>
</dbReference>
<dbReference type="HOGENOM" id="CLU_115019_3_0_1"/>
<dbReference type="Proteomes" id="UP000019478">
    <property type="component" value="Unassembled WGS sequence"/>
</dbReference>
<evidence type="ECO:0000313" key="4">
    <source>
        <dbReference type="Proteomes" id="UP000019478"/>
    </source>
</evidence>